<evidence type="ECO:0000256" key="1">
    <source>
        <dbReference type="ARBA" id="ARBA00022475"/>
    </source>
</evidence>
<proteinExistence type="predicted"/>
<evidence type="ECO:0000256" key="5">
    <source>
        <dbReference type="ARBA" id="ARBA00023288"/>
    </source>
</evidence>
<dbReference type="STRING" id="675864.SAMN04489747_1369"/>
<dbReference type="RefSeq" id="WP_090591828.1">
    <property type="nucleotide sequence ID" value="NZ_LT629688.1"/>
</dbReference>
<keyword evidence="5" id="KW-0449">Lipoprotein</keyword>
<evidence type="ECO:0000313" key="6">
    <source>
        <dbReference type="EMBL" id="SDD61828.1"/>
    </source>
</evidence>
<dbReference type="InterPro" id="IPR050490">
    <property type="entry name" value="Bact_solute-bd_prot1"/>
</dbReference>
<gene>
    <name evidence="6" type="ORF">SAMN04489747_1369</name>
</gene>
<dbReference type="InterPro" id="IPR006311">
    <property type="entry name" value="TAT_signal"/>
</dbReference>
<keyword evidence="7" id="KW-1185">Reference proteome</keyword>
<dbReference type="InterPro" id="IPR006059">
    <property type="entry name" value="SBP"/>
</dbReference>
<dbReference type="CDD" id="cd13580">
    <property type="entry name" value="PBP2_AlgQ_like_1"/>
    <property type="match status" value="1"/>
</dbReference>
<evidence type="ECO:0000256" key="4">
    <source>
        <dbReference type="ARBA" id="ARBA00023139"/>
    </source>
</evidence>
<name>A0A1G6W7P9_9ACTN</name>
<accession>A0A1G6W7P9</accession>
<keyword evidence="4" id="KW-0564">Palmitate</keyword>
<dbReference type="OrthoDB" id="9787283at2"/>
<keyword evidence="2" id="KW-0732">Signal</keyword>
<dbReference type="PROSITE" id="PS51257">
    <property type="entry name" value="PROKAR_LIPOPROTEIN"/>
    <property type="match status" value="1"/>
</dbReference>
<evidence type="ECO:0000256" key="2">
    <source>
        <dbReference type="ARBA" id="ARBA00022729"/>
    </source>
</evidence>
<protein>
    <submittedName>
        <fullName evidence="6">Carbohydrate ABC transporter substrate-binding protein, CUT1 family</fullName>
    </submittedName>
</protein>
<dbReference type="SUPFAM" id="SSF53850">
    <property type="entry name" value="Periplasmic binding protein-like II"/>
    <property type="match status" value="1"/>
</dbReference>
<dbReference type="Proteomes" id="UP000198546">
    <property type="component" value="Chromosome i"/>
</dbReference>
<dbReference type="Pfam" id="PF13416">
    <property type="entry name" value="SBP_bac_8"/>
    <property type="match status" value="1"/>
</dbReference>
<keyword evidence="1" id="KW-1003">Cell membrane</keyword>
<reference evidence="6 7" key="1">
    <citation type="submission" date="2016-10" db="EMBL/GenBank/DDBJ databases">
        <authorList>
            <person name="de Groot N.N."/>
        </authorList>
    </citation>
    <scope>NUCLEOTIDE SEQUENCE [LARGE SCALE GENOMIC DNA]</scope>
    <source>
        <strain evidence="6 7">MON 2.2</strain>
    </source>
</reference>
<dbReference type="PANTHER" id="PTHR43649">
    <property type="entry name" value="ARABINOSE-BINDING PROTEIN-RELATED"/>
    <property type="match status" value="1"/>
</dbReference>
<dbReference type="PROSITE" id="PS51318">
    <property type="entry name" value="TAT"/>
    <property type="match status" value="1"/>
</dbReference>
<keyword evidence="3" id="KW-0472">Membrane</keyword>
<dbReference type="Gene3D" id="3.40.190.10">
    <property type="entry name" value="Periplasmic binding protein-like II"/>
    <property type="match status" value="2"/>
</dbReference>
<evidence type="ECO:0000313" key="7">
    <source>
        <dbReference type="Proteomes" id="UP000198546"/>
    </source>
</evidence>
<dbReference type="EMBL" id="LT629688">
    <property type="protein sequence ID" value="SDD61828.1"/>
    <property type="molecule type" value="Genomic_DNA"/>
</dbReference>
<evidence type="ECO:0000256" key="3">
    <source>
        <dbReference type="ARBA" id="ARBA00023136"/>
    </source>
</evidence>
<sequence length="517" mass="55540">MTTPARRSLAPVLGRRTFLAGSLTAVGLTATGCGGGGAGGDAEDLGVVKIMAPVLNSQTPDPEGRLQKAVEELVGKKLDITWVPNSSYGDRMNVTLASDDLPEVMVVQGKVPSFVQSAEAGAFWDLTDKLGQYPNLTAANPEIAQAASVNGTSYGVFRSRDEMRVTTIVRADWLDKLGLDAPETVDDLYEVAKAFKEERPGGKESTGLIIPKWPGGYASNSPYDVMETWFGAPNAWGERDGRLVPGFDTEEHLEADRFIRKMREEGLINADFATLDSANWNDPFFNGDGGMIIDVDSRIFVLAKLFEEQDPGNGYSYLAQTGNLVGPDGERHSLPSSGFSGFLAISKQSVPTEEELADVLAMLDTMATKEGQVLMNNGIEGENFTVEDGYSLPAEGPDAEVLTNDATAFAQLGTNNAGYQAYQAAPENEAAKEAYDRRDMLRARDLETAVYNAAAALVSPTASSQGAVLDQIVADARIQYVAGQIDEAGYRAEIQRWHTSGGDQVITEINDLAAQLR</sequence>
<organism evidence="6 7">
    <name type="scientific">Auraticoccus monumenti</name>
    <dbReference type="NCBI Taxonomy" id="675864"/>
    <lineage>
        <taxon>Bacteria</taxon>
        <taxon>Bacillati</taxon>
        <taxon>Actinomycetota</taxon>
        <taxon>Actinomycetes</taxon>
        <taxon>Propionibacteriales</taxon>
        <taxon>Propionibacteriaceae</taxon>
        <taxon>Auraticoccus</taxon>
    </lineage>
</organism>
<dbReference type="AlphaFoldDB" id="A0A1G6W7P9"/>
<dbReference type="PANTHER" id="PTHR43649:SF33">
    <property type="entry name" value="POLYGALACTURONAN_RHAMNOGALACTURONAN-BINDING PROTEIN YTCQ"/>
    <property type="match status" value="1"/>
</dbReference>